<evidence type="ECO:0000313" key="4">
    <source>
        <dbReference type="Proteomes" id="UP001582793"/>
    </source>
</evidence>
<accession>A0ABV5D085</accession>
<name>A0ABV5D085_9ACTN</name>
<dbReference type="EMBL" id="JBCGDC010000160">
    <property type="protein sequence ID" value="MFB6397674.1"/>
    <property type="molecule type" value="Genomic_DNA"/>
</dbReference>
<feature type="non-terminal residue" evidence="3">
    <location>
        <position position="1"/>
    </location>
</feature>
<proteinExistence type="predicted"/>
<dbReference type="Proteomes" id="UP001582793">
    <property type="component" value="Unassembled WGS sequence"/>
</dbReference>
<evidence type="ECO:0000256" key="1">
    <source>
        <dbReference type="SAM" id="MobiDB-lite"/>
    </source>
</evidence>
<reference evidence="3 4" key="1">
    <citation type="submission" date="2024-04" db="EMBL/GenBank/DDBJ databases">
        <title>Polymorphospora sp. isolated from Baiyangdian Lake in Xiong'an New Area.</title>
        <authorList>
            <person name="Zhang X."/>
            <person name="Liu J."/>
        </authorList>
    </citation>
    <scope>NUCLEOTIDE SEQUENCE [LARGE SCALE GENOMIC DNA]</scope>
    <source>
        <strain evidence="3 4">2-325</strain>
    </source>
</reference>
<dbReference type="RefSeq" id="WP_375736678.1">
    <property type="nucleotide sequence ID" value="NZ_JBCGDC010000160.1"/>
</dbReference>
<feature type="compositionally biased region" description="Low complexity" evidence="1">
    <location>
        <begin position="19"/>
        <end position="28"/>
    </location>
</feature>
<comment type="caution">
    <text evidence="3">The sequence shown here is derived from an EMBL/GenBank/DDBJ whole genome shotgun (WGS) entry which is preliminary data.</text>
</comment>
<feature type="region of interest" description="Disordered" evidence="1">
    <location>
        <begin position="1"/>
        <end position="34"/>
    </location>
</feature>
<dbReference type="InterPro" id="IPR012347">
    <property type="entry name" value="Ferritin-like"/>
</dbReference>
<dbReference type="Pfam" id="PF03713">
    <property type="entry name" value="DUF305"/>
    <property type="match status" value="1"/>
</dbReference>
<dbReference type="PANTHER" id="PTHR36933:SF1">
    <property type="entry name" value="SLL0788 PROTEIN"/>
    <property type="match status" value="1"/>
</dbReference>
<feature type="compositionally biased region" description="Low complexity" evidence="1">
    <location>
        <begin position="1"/>
        <end position="10"/>
    </location>
</feature>
<dbReference type="PANTHER" id="PTHR36933">
    <property type="entry name" value="SLL0788 PROTEIN"/>
    <property type="match status" value="1"/>
</dbReference>
<gene>
    <name evidence="3" type="ORF">AAFH96_31965</name>
</gene>
<organism evidence="3 4">
    <name type="scientific">Polymorphospora lycopeni</name>
    <dbReference type="NCBI Taxonomy" id="3140240"/>
    <lineage>
        <taxon>Bacteria</taxon>
        <taxon>Bacillati</taxon>
        <taxon>Actinomycetota</taxon>
        <taxon>Actinomycetes</taxon>
        <taxon>Micromonosporales</taxon>
        <taxon>Micromonosporaceae</taxon>
        <taxon>Polymorphospora</taxon>
    </lineage>
</organism>
<evidence type="ECO:0000313" key="3">
    <source>
        <dbReference type="EMBL" id="MFB6397674.1"/>
    </source>
</evidence>
<evidence type="ECO:0000259" key="2">
    <source>
        <dbReference type="Pfam" id="PF03713"/>
    </source>
</evidence>
<feature type="domain" description="DUF305" evidence="2">
    <location>
        <begin position="37"/>
        <end position="182"/>
    </location>
</feature>
<protein>
    <submittedName>
        <fullName evidence="3">DUF305 domain-containing protein</fullName>
    </submittedName>
</protein>
<keyword evidence="4" id="KW-1185">Reference proteome</keyword>
<dbReference type="InterPro" id="IPR005183">
    <property type="entry name" value="DUF305_CopM-like"/>
</dbReference>
<sequence length="184" mass="19719">AGTAAPAGRPAAPPPPAAPATESATHAPNTGPHNAADVMFLQMLVTHHEQGLTVVRLAADRATRDEVRTLAAAIEVTQAAEVETMRSWLRGWGEATEADPAEHLHADHGGLPLTSEDLIGALDTVSGAEFEKRFLNLLIGHQHNAVEMARNQTKYGTNPEARQLAERVDLSRTAQIQQMLAYLD</sequence>
<dbReference type="Gene3D" id="1.20.1260.10">
    <property type="match status" value="1"/>
</dbReference>